<dbReference type="PANTHER" id="PTHR12526">
    <property type="entry name" value="GLYCOSYLTRANSFERASE"/>
    <property type="match status" value="1"/>
</dbReference>
<gene>
    <name evidence="3" type="ordered locus">IALB_1414</name>
</gene>
<accession>I0AJG7</accession>
<dbReference type="GO" id="GO:0016757">
    <property type="term" value="F:glycosyltransferase activity"/>
    <property type="evidence" value="ECO:0007669"/>
    <property type="project" value="InterPro"/>
</dbReference>
<keyword evidence="4" id="KW-1185">Reference proteome</keyword>
<evidence type="ECO:0000259" key="1">
    <source>
        <dbReference type="Pfam" id="PF00534"/>
    </source>
</evidence>
<proteinExistence type="predicted"/>
<dbReference type="InterPro" id="IPR028098">
    <property type="entry name" value="Glyco_trans_4-like_N"/>
</dbReference>
<name>I0AJG7_IGNAJ</name>
<dbReference type="PANTHER" id="PTHR12526:SF637">
    <property type="entry name" value="GLYCOSYLTRANSFERASE EPSF-RELATED"/>
    <property type="match status" value="1"/>
</dbReference>
<dbReference type="Gene3D" id="3.40.50.2000">
    <property type="entry name" value="Glycogen Phosphorylase B"/>
    <property type="match status" value="2"/>
</dbReference>
<organism evidence="3 4">
    <name type="scientific">Ignavibacterium album (strain DSM 19864 / JCM 16511 / NBRC 101810 / Mat9-16)</name>
    <dbReference type="NCBI Taxonomy" id="945713"/>
    <lineage>
        <taxon>Bacteria</taxon>
        <taxon>Pseudomonadati</taxon>
        <taxon>Ignavibacteriota</taxon>
        <taxon>Ignavibacteria</taxon>
        <taxon>Ignavibacteriales</taxon>
        <taxon>Ignavibacteriaceae</taxon>
        <taxon>Ignavibacterium</taxon>
    </lineage>
</organism>
<dbReference type="HOGENOM" id="CLU_009583_2_1_10"/>
<sequence>MRICHVISSIDKNSGGTSTYEQLLLNELAKHNNVFLITIKSLSPLPLKEKIQLYFANRSFPYLKAYSNELKNIFNNVECDIFHGNGLWQYPVHKMTSIAIKKNKPYIISPHGMLEPWALNKSKWKKQLSLYLYQYDDLVKANCIHATSIMETRNIRKLGFINPIAVIPNGINLSEFPVKEHSNSKEIRTILFLSRIHPKKGIELLIEALTKIEKSLRRSWQIEIVGNGDVKYIKELQKLIIRYNFTDEIKILSPKFGKEKIAAYHNADLFVLPTYSENFGMVVVEALACGVPVITTKGAPWEELNTHNAGWWIDIGVEPLVQALTEAMKLSDIERKKMGLNGRKLVEENYSIESVAQKMIQLYEWILYKKDKPEFIYE</sequence>
<feature type="domain" description="Glycosyl transferase family 1" evidence="1">
    <location>
        <begin position="182"/>
        <end position="344"/>
    </location>
</feature>
<dbReference type="Proteomes" id="UP000007394">
    <property type="component" value="Chromosome"/>
</dbReference>
<evidence type="ECO:0000313" key="3">
    <source>
        <dbReference type="EMBL" id="AFH49124.1"/>
    </source>
</evidence>
<dbReference type="eggNOG" id="COG0438">
    <property type="taxonomic scope" value="Bacteria"/>
</dbReference>
<dbReference type="SUPFAM" id="SSF53756">
    <property type="entry name" value="UDP-Glycosyltransferase/glycogen phosphorylase"/>
    <property type="match status" value="1"/>
</dbReference>
<dbReference type="PATRIC" id="fig|945713.3.peg.1411"/>
<dbReference type="KEGG" id="ial:IALB_1414"/>
<dbReference type="Pfam" id="PF13439">
    <property type="entry name" value="Glyco_transf_4"/>
    <property type="match status" value="1"/>
</dbReference>
<dbReference type="OrthoDB" id="9790710at2"/>
<reference evidence="3 4" key="1">
    <citation type="journal article" date="2012" name="Front. Microbiol.">
        <title>Complete genome of Ignavibacterium album, a metabolically versatile, flagellated, facultative anaerobe from the phylum Chlorobi.</title>
        <authorList>
            <person name="Liu Z."/>
            <person name="Frigaard N.-U."/>
            <person name="Vogl K."/>
            <person name="Iino T."/>
            <person name="Ohkuma M."/>
            <person name="Overmann J."/>
            <person name="Bryant D.A."/>
        </authorList>
    </citation>
    <scope>NUCLEOTIDE SEQUENCE [LARGE SCALE GENOMIC DNA]</scope>
    <source>
        <strain evidence="4">DSM 19864 / JCM 16511 / NBRC 101810 / Mat9-16</strain>
    </source>
</reference>
<keyword evidence="3" id="KW-0808">Transferase</keyword>
<evidence type="ECO:0000313" key="4">
    <source>
        <dbReference type="Proteomes" id="UP000007394"/>
    </source>
</evidence>
<dbReference type="STRING" id="945713.IALB_1414"/>
<evidence type="ECO:0000259" key="2">
    <source>
        <dbReference type="Pfam" id="PF13439"/>
    </source>
</evidence>
<dbReference type="EMBL" id="CP003418">
    <property type="protein sequence ID" value="AFH49124.1"/>
    <property type="molecule type" value="Genomic_DNA"/>
</dbReference>
<protein>
    <submittedName>
        <fullName evidence="3">Glycosyltransferase</fullName>
    </submittedName>
</protein>
<dbReference type="AlphaFoldDB" id="I0AJG7"/>
<dbReference type="InterPro" id="IPR001296">
    <property type="entry name" value="Glyco_trans_1"/>
</dbReference>
<dbReference type="RefSeq" id="WP_014560279.1">
    <property type="nucleotide sequence ID" value="NC_017464.1"/>
</dbReference>
<dbReference type="Pfam" id="PF00534">
    <property type="entry name" value="Glycos_transf_1"/>
    <property type="match status" value="1"/>
</dbReference>
<feature type="domain" description="Glycosyltransferase subfamily 4-like N-terminal" evidence="2">
    <location>
        <begin position="15"/>
        <end position="174"/>
    </location>
</feature>